<keyword evidence="1" id="KW-0812">Transmembrane</keyword>
<keyword evidence="1" id="KW-0472">Membrane</keyword>
<protein>
    <recommendedName>
        <fullName evidence="2">LytR/CpsA/Psr regulator C-terminal domain-containing protein</fullName>
    </recommendedName>
</protein>
<dbReference type="AlphaFoldDB" id="A0A0G1DCX6"/>
<proteinExistence type="predicted"/>
<evidence type="ECO:0000256" key="1">
    <source>
        <dbReference type="SAM" id="Phobius"/>
    </source>
</evidence>
<accession>A0A0G1DCX6</accession>
<feature type="transmembrane region" description="Helical" evidence="1">
    <location>
        <begin position="12"/>
        <end position="34"/>
    </location>
</feature>
<organism evidence="3 4">
    <name type="scientific">Candidatus Gottesmanbacteria bacterium GW2011_GWA2_43_14</name>
    <dbReference type="NCBI Taxonomy" id="1618443"/>
    <lineage>
        <taxon>Bacteria</taxon>
        <taxon>Candidatus Gottesmaniibacteriota</taxon>
    </lineage>
</organism>
<dbReference type="Proteomes" id="UP000034894">
    <property type="component" value="Unassembled WGS sequence"/>
</dbReference>
<evidence type="ECO:0000313" key="4">
    <source>
        <dbReference type="Proteomes" id="UP000034894"/>
    </source>
</evidence>
<gene>
    <name evidence="3" type="ORF">UV73_C0016G0005</name>
</gene>
<evidence type="ECO:0000259" key="2">
    <source>
        <dbReference type="Pfam" id="PF13399"/>
    </source>
</evidence>
<dbReference type="STRING" id="1618443.UV73_C0016G0005"/>
<keyword evidence="1" id="KW-1133">Transmembrane helix</keyword>
<feature type="domain" description="LytR/CpsA/Psr regulator C-terminal" evidence="2">
    <location>
        <begin position="165"/>
        <end position="256"/>
    </location>
</feature>
<dbReference type="EMBL" id="LCFP01000016">
    <property type="protein sequence ID" value="KKS95559.1"/>
    <property type="molecule type" value="Genomic_DNA"/>
</dbReference>
<dbReference type="Pfam" id="PF13399">
    <property type="entry name" value="LytR_C"/>
    <property type="match status" value="1"/>
</dbReference>
<name>A0A0G1DCX6_9BACT</name>
<comment type="caution">
    <text evidence="3">The sequence shown here is derived from an EMBL/GenBank/DDBJ whole genome shotgun (WGS) entry which is preliminary data.</text>
</comment>
<evidence type="ECO:0000313" key="3">
    <source>
        <dbReference type="EMBL" id="KKS95559.1"/>
    </source>
</evidence>
<sequence length="258" mass="27441">MSLQEYDFKKIGLFLGFLLVLVVALIGTGGSLYYRSQFKKTQDILKQASINPSDSAQTIIDKVGKLIKLPQGEIPTIATISDLSKLKDQAFFARAKVGDKVLLYAEAKKAVLYDPVDNVIVEVGPLLVPTGTPSQNEAFVENSKNIKISATPAIAGITASPSGKVKVAVYNGTEVTGITDSFASELPKKVIEVQVIQKTAAANNDYAKTLAIDISGNKKDMLSEVAKAAGAEISEMPAGEKKPLADTDILIILGSDKL</sequence>
<reference evidence="3 4" key="1">
    <citation type="journal article" date="2015" name="Nature">
        <title>rRNA introns, odd ribosomes, and small enigmatic genomes across a large radiation of phyla.</title>
        <authorList>
            <person name="Brown C.T."/>
            <person name="Hug L.A."/>
            <person name="Thomas B.C."/>
            <person name="Sharon I."/>
            <person name="Castelle C.J."/>
            <person name="Singh A."/>
            <person name="Wilkins M.J."/>
            <person name="Williams K.H."/>
            <person name="Banfield J.F."/>
        </authorList>
    </citation>
    <scope>NUCLEOTIDE SEQUENCE [LARGE SCALE GENOMIC DNA]</scope>
</reference>
<dbReference type="InterPro" id="IPR027381">
    <property type="entry name" value="LytR/CpsA/Psr_C"/>
</dbReference>